<comment type="caution">
    <text evidence="2">The sequence shown here is derived from an EMBL/GenBank/DDBJ whole genome shotgun (WGS) entry which is preliminary data.</text>
</comment>
<accession>A0A9P9X7F8</accession>
<dbReference type="Proteomes" id="UP001056436">
    <property type="component" value="Unassembled WGS sequence"/>
</dbReference>
<feature type="region of interest" description="Disordered" evidence="1">
    <location>
        <begin position="91"/>
        <end position="128"/>
    </location>
</feature>
<protein>
    <submittedName>
        <fullName evidence="2">Uncharacterized protein</fullName>
    </submittedName>
</protein>
<evidence type="ECO:0000313" key="3">
    <source>
        <dbReference type="Proteomes" id="UP001056436"/>
    </source>
</evidence>
<dbReference type="EMBL" id="SDAQ01000095">
    <property type="protein sequence ID" value="KAI3539821.1"/>
    <property type="molecule type" value="Genomic_DNA"/>
</dbReference>
<name>A0A9P9X7F8_9PEZI</name>
<gene>
    <name evidence="2" type="ORF">CABS02_11277</name>
</gene>
<evidence type="ECO:0000313" key="2">
    <source>
        <dbReference type="EMBL" id="KAI3539821.1"/>
    </source>
</evidence>
<organism evidence="2 3">
    <name type="scientific">Colletotrichum abscissum</name>
    <dbReference type="NCBI Taxonomy" id="1671311"/>
    <lineage>
        <taxon>Eukaryota</taxon>
        <taxon>Fungi</taxon>
        <taxon>Dikarya</taxon>
        <taxon>Ascomycota</taxon>
        <taxon>Pezizomycotina</taxon>
        <taxon>Sordariomycetes</taxon>
        <taxon>Hypocreomycetidae</taxon>
        <taxon>Glomerellales</taxon>
        <taxon>Glomerellaceae</taxon>
        <taxon>Colletotrichum</taxon>
        <taxon>Colletotrichum acutatum species complex</taxon>
    </lineage>
</organism>
<reference evidence="2" key="1">
    <citation type="submission" date="2019-01" db="EMBL/GenBank/DDBJ databases">
        <title>Colletotrichum abscissum LGMF1257.</title>
        <authorList>
            <person name="Baroncelli R."/>
        </authorList>
    </citation>
    <scope>NUCLEOTIDE SEQUENCE</scope>
    <source>
        <strain evidence="2">Ca142</strain>
    </source>
</reference>
<keyword evidence="3" id="KW-1185">Reference proteome</keyword>
<sequence>MDAIASTSISRWLGCGTFAALQPWGPGRDLARAPRPDFHLLIWTSKFLISLAIATLQRGQAEIKRSRRGYVKKKIGERPCLSIPSFRSNGIPARHEIPHRLSSPTIQRRMTPSGRIFSPYDDDAAAKP</sequence>
<dbReference type="AlphaFoldDB" id="A0A9P9X7F8"/>
<proteinExistence type="predicted"/>
<evidence type="ECO:0000256" key="1">
    <source>
        <dbReference type="SAM" id="MobiDB-lite"/>
    </source>
</evidence>